<reference evidence="3 4" key="1">
    <citation type="submission" date="2024-03" db="EMBL/GenBank/DDBJ databases">
        <title>Human intestinal bacterial collection.</title>
        <authorList>
            <person name="Pauvert C."/>
            <person name="Hitch T.C.A."/>
            <person name="Clavel T."/>
        </authorList>
    </citation>
    <scope>NUCLEOTIDE SEQUENCE [LARGE SCALE GENOMIC DNA]</scope>
    <source>
        <strain evidence="3 4">CLA-SR-H021</strain>
    </source>
</reference>
<feature type="transmembrane region" description="Helical" evidence="1">
    <location>
        <begin position="6"/>
        <end position="25"/>
    </location>
</feature>
<name>A0ABV1D7H1_9FIRM</name>
<keyword evidence="4" id="KW-1185">Reference proteome</keyword>
<proteinExistence type="predicted"/>
<dbReference type="InterPro" id="IPR052173">
    <property type="entry name" value="Beta-lactam_resp_regulator"/>
</dbReference>
<dbReference type="Pfam" id="PF05569">
    <property type="entry name" value="Peptidase_M56"/>
    <property type="match status" value="2"/>
</dbReference>
<dbReference type="PANTHER" id="PTHR34978:SF3">
    <property type="entry name" value="SLR0241 PROTEIN"/>
    <property type="match status" value="1"/>
</dbReference>
<keyword evidence="1" id="KW-0812">Transmembrane</keyword>
<evidence type="ECO:0000313" key="3">
    <source>
        <dbReference type="EMBL" id="MEQ2426347.1"/>
    </source>
</evidence>
<sequence>MNGIWKVILSMSLSGTLLITALLLFKPLFRNRFGRRWQYYIWLVVISRLLLPFTPQESLMNTLFLKAGQAGIQTGTALVEEQMTGLMLAGGAIGGGAAGNDSTDGGTLWNDIAENRADGNGAADKGVVDKGAVNKGAADKGAVDNGAADKGAVDKGAVDKGAVDKGVTGRENETSKSRTGLSPAVLTAGKLLSHLSQNLWLIWLMTAIILLTRKITAYQDFRDYVKAGGEAVADTRILDRMAVIGGQAGIRKPVELYINPLVSSPLLMGLFHPCIVLPEADMQETGFDCILLHELTHLRRMDTVYKWLVQFTICLHWFNPLVHLMGREISRACELACDEAVIMKLDREKIRVYGDTLIHATGAGGICKAPLSSVTLIEGKELLKERLGAIMTFKKKTGFAAVTAFAMTLLLSAGAITTGAYAASHASISGSQSISDLREFLNRSLYHNFHAATTEDEKNYEISGTIYQNTHPRSLVRFEKLPDTGLTVSGSITPLDGEIRLMYRDEDGTLVTLADETAGAGEAVPVSCSINVSEKGEFYFESDSAICEFDLLFSKSDGTVYYLTNENPIGLTY</sequence>
<feature type="domain" description="Peptidase M56" evidence="2">
    <location>
        <begin position="196"/>
        <end position="390"/>
    </location>
</feature>
<feature type="domain" description="Peptidase M56" evidence="2">
    <location>
        <begin position="8"/>
        <end position="67"/>
    </location>
</feature>
<dbReference type="RefSeq" id="WP_050927221.1">
    <property type="nucleotide sequence ID" value="NZ_JBBMFM010000058.1"/>
</dbReference>
<comment type="caution">
    <text evidence="3">The sequence shown here is derived from an EMBL/GenBank/DDBJ whole genome shotgun (WGS) entry which is preliminary data.</text>
</comment>
<accession>A0ABV1D7H1</accession>
<evidence type="ECO:0000256" key="1">
    <source>
        <dbReference type="SAM" id="Phobius"/>
    </source>
</evidence>
<dbReference type="PANTHER" id="PTHR34978">
    <property type="entry name" value="POSSIBLE SENSOR-TRANSDUCER PROTEIN BLAR"/>
    <property type="match status" value="1"/>
</dbReference>
<dbReference type="InterPro" id="IPR008756">
    <property type="entry name" value="Peptidase_M56"/>
</dbReference>
<dbReference type="CDD" id="cd07341">
    <property type="entry name" value="M56_BlaR1_MecR1_like"/>
    <property type="match status" value="1"/>
</dbReference>
<evidence type="ECO:0000259" key="2">
    <source>
        <dbReference type="Pfam" id="PF05569"/>
    </source>
</evidence>
<gene>
    <name evidence="3" type="ORF">WMQ36_15340</name>
</gene>
<evidence type="ECO:0000313" key="4">
    <source>
        <dbReference type="Proteomes" id="UP001454086"/>
    </source>
</evidence>
<dbReference type="Proteomes" id="UP001454086">
    <property type="component" value="Unassembled WGS sequence"/>
</dbReference>
<keyword evidence="1" id="KW-1133">Transmembrane helix</keyword>
<organism evidence="3 4">
    <name type="scientific">Enterocloster hominis</name>
    <name type="common">ex Hitch et al. 2024</name>
    <dbReference type="NCBI Taxonomy" id="1917870"/>
    <lineage>
        <taxon>Bacteria</taxon>
        <taxon>Bacillati</taxon>
        <taxon>Bacillota</taxon>
        <taxon>Clostridia</taxon>
        <taxon>Lachnospirales</taxon>
        <taxon>Lachnospiraceae</taxon>
        <taxon>Enterocloster</taxon>
    </lineage>
</organism>
<dbReference type="EMBL" id="JBBMFM010000058">
    <property type="protein sequence ID" value="MEQ2426347.1"/>
    <property type="molecule type" value="Genomic_DNA"/>
</dbReference>
<keyword evidence="1" id="KW-0472">Membrane</keyword>
<protein>
    <submittedName>
        <fullName evidence="3">M56 family metallopeptidase</fullName>
    </submittedName>
</protein>